<name>A0ABV5KW38_9BACL</name>
<feature type="domain" description="SLH" evidence="10">
    <location>
        <begin position="2008"/>
        <end position="2065"/>
    </location>
</feature>
<keyword evidence="6" id="KW-0378">Hydrolase</keyword>
<evidence type="ECO:0000256" key="6">
    <source>
        <dbReference type="ARBA" id="ARBA00022801"/>
    </source>
</evidence>
<sequence>MGTTTRRLKKPAHALMAGSLLVGLLSPAIGGSSASANGTAPAGELVTNEVQAAAAAPGASAFTDFITVDGDALMEGDQPFRFASLNYPGGMRDSEFSQEDAIRTIAAMGGKVTRTYVPPVKRYDNANASYALVKGPDAEGVMQFNEEGFRKLDHLLALANQYGVRLIIPFVDQWQWEGGIESYVNFRYPGTISNDAANDPDAWKFYTDPTVISDFKQVIHYMMNRVNTITGVKYKEDKSILAWETGNELGGYNQDKFPQSWTTEIARYIQEEENPSQLLLDGRFAVNAESLDDPNIDIVGNHFYTGNFIDKINADQASAEGKKPYILGEFGLYTTGEPVDQLYNAALQNGTDGIMIWSLRPHKDDGGFFWHDENPGNWASYHWPGFASGNYYGEKDIIRTVYKYAHYMNTGDIGKTTPVPPIPAPANAPKLFPIESVADIRWLGSVGASGYEVQRSVDGENWVSVTTDFSDGGRAGTPTFHDEKAITGQTYQYRVRGVNESGVSDWSNIELTTAKHVITDELSLLYSEKEKRRTYAYDHSSNVLTSSPDGNERGYGYKAYVSTPAAGTLTYASPVPLSEVRMTSTGTGTVKWFASVDGRQYAEVQPASEDGQLVAKELPANTRYVKFSIPGGNTVQIDRIQLIYNYDGTGYADVPPLVRSGFIKDTAFADAPVLRTPNLTVKSIQAGNDTVSALTKQGSGDAELVYKADGDINSYRVTTYANTAEDIAFYASIDGVTYAKAAPTISRTALSGGWSQVLYTDFAVPAGARYVKLVYPAAAGEQSPAVARFELGYGSSMIPPTDKPPVNVLEDGEYDYGQNESIQARYAKDAAGGDIDLTLHALDTLVAANAKKGTSSMQLAYDLGAKDFAGLTRPTGHADLSMFDALHAVVKGDGSGNELAIQLTTADGSTWEGRKLLNGTNEETIEIKLSDFVRASGEAAEPDWRDVTAFGMYVVRGEGASSASGTITLDNIKLANASKLDGFEGYGGYNVLLQKAFSRNAGGGAFAVSLDPEHRSEGGYGMRVDYNFAGPGYAGGSFNPDFLNLKGYDGFTFWFQPDGAGNELAIQFTDDAGKYWETKVVYKGNDARLMYVPFDAFRHPGWYSQDQTARPDPSRNITAFSLYIGGGEGSLASSGTFYIDDINGAKFMDELGASTVAIDKSAQSATALPITFRGTATGAKYVAIHAGKLLFHAPVKPDGTWTYASDKLPNGEIAIKAAVELFDGTVKSSDTHTLNVNVPNNPNTGGEPGPVLTNYVQNPGFEEAADAGASPLAPKHWTNTDASGAEVTSGIAKIEAVSPRSGTYRLAHWNDVAYEVTTSQTARNLPDGIYELRAWTKSKGGQQIAEMTAAVPGGETKKIDIPAGEGTWAYLKLSGLTVRGGELTLGFHSKDLGGNWIAVEDVELVKTGDINYAANGSFDEPIDAGVWPILPKQWVNKDAGGADITNGIVKLEAANTHSGAYRLVHYHDAAYEATTSQTVTNLPDGFYTLSAYTKSKGGQEKAELQAIVGETVRSAAIPAGEGAWVTTSLTNIEVRGGTLGIAIHSKDAAGNSWISVDDVTLTRTGSLADTAVTGVSLNKNALTLNVDASEQLTATIAPANATNQGLTWSTSDATVATVANGLVTAKKAGTAVITVTTADGGKQASATVTVVSPTTGGGSGPVVAPPVTTDPNRVVEDGAIRLKAVGTGTEAVVILKTDEVKKALEQGKDSVLAIKVETGADAKSLTLRIPVGEFAKETDALAIRIESGFGAVTVARDLFFQALAGSGASEQMLELTMRTADPSGLPAETKAQLSGSTVYDYALRVNGQPVREFEGQPVQVAIPFKLQEGQNPNAVIVYYVDEAGKLTVVPAAHYDSTSGQAIFAAEHFSGYAAVYRAIQFTDGEQAPWAAESIQFLAARDLVRGIGDGRFNPGGSVTRAEFVQMLVNAAGFQAKGAEAGADAGAVFSDVAESAWYYESVAAAKQLGLVKGRTDGSFGANERITRQEMAVLLHRAAVVLEVKLAQPEHTAAFLDADAISSFAREAAQAVQAAGLMQGVSGKFLPDQTATRAESAVVVYRLFQLLNA</sequence>
<dbReference type="SUPFAM" id="SSF49785">
    <property type="entry name" value="Galactose-binding domain-like"/>
    <property type="match status" value="2"/>
</dbReference>
<evidence type="ECO:0000313" key="12">
    <source>
        <dbReference type="Proteomes" id="UP001589747"/>
    </source>
</evidence>
<dbReference type="EMBL" id="JBHMDO010000042">
    <property type="protein sequence ID" value="MFB9329436.1"/>
    <property type="molecule type" value="Genomic_DNA"/>
</dbReference>
<proteinExistence type="predicted"/>
<keyword evidence="7" id="KW-0326">Glycosidase</keyword>
<feature type="domain" description="SLH" evidence="10">
    <location>
        <begin position="1876"/>
        <end position="1939"/>
    </location>
</feature>
<organism evidence="11 12">
    <name type="scientific">Paenibacillus aurantiacus</name>
    <dbReference type="NCBI Taxonomy" id="1936118"/>
    <lineage>
        <taxon>Bacteria</taxon>
        <taxon>Bacillati</taxon>
        <taxon>Bacillota</taxon>
        <taxon>Bacilli</taxon>
        <taxon>Bacillales</taxon>
        <taxon>Paenibacillaceae</taxon>
        <taxon>Paenibacillus</taxon>
    </lineage>
</organism>
<dbReference type="Pfam" id="PF26410">
    <property type="entry name" value="GH5_mannosidase"/>
    <property type="match status" value="1"/>
</dbReference>
<evidence type="ECO:0000256" key="4">
    <source>
        <dbReference type="ARBA" id="ARBA00022525"/>
    </source>
</evidence>
<comment type="catalytic activity">
    <reaction evidence="1">
        <text>Random hydrolysis of (1-&gt;4)-beta-D-mannosidic linkages in mannans, galactomannans and glucomannans.</text>
        <dbReference type="EC" id="3.2.1.78"/>
    </reaction>
</comment>
<dbReference type="PANTHER" id="PTHR31451">
    <property type="match status" value="1"/>
</dbReference>
<dbReference type="InterPro" id="IPR008979">
    <property type="entry name" value="Galactose-bd-like_sf"/>
</dbReference>
<evidence type="ECO:0000313" key="11">
    <source>
        <dbReference type="EMBL" id="MFB9329436.1"/>
    </source>
</evidence>
<dbReference type="InterPro" id="IPR013783">
    <property type="entry name" value="Ig-like_fold"/>
</dbReference>
<evidence type="ECO:0000256" key="1">
    <source>
        <dbReference type="ARBA" id="ARBA00001678"/>
    </source>
</evidence>
<dbReference type="Gene3D" id="2.60.40.1080">
    <property type="match status" value="1"/>
</dbReference>
<feature type="domain" description="Fibronectin type-III" evidence="9">
    <location>
        <begin position="417"/>
        <end position="517"/>
    </location>
</feature>
<dbReference type="Gene3D" id="2.60.120.430">
    <property type="entry name" value="Galactose-binding lectin"/>
    <property type="match status" value="1"/>
</dbReference>
<dbReference type="PROSITE" id="PS51272">
    <property type="entry name" value="SLH"/>
    <property type="match status" value="3"/>
</dbReference>
<keyword evidence="12" id="KW-1185">Reference proteome</keyword>
<dbReference type="RefSeq" id="WP_377499706.1">
    <property type="nucleotide sequence ID" value="NZ_JBHMDO010000042.1"/>
</dbReference>
<keyword evidence="5 8" id="KW-0732">Signal</keyword>
<dbReference type="CDD" id="cd00063">
    <property type="entry name" value="FN3"/>
    <property type="match status" value="1"/>
</dbReference>
<dbReference type="InterPro" id="IPR001547">
    <property type="entry name" value="Glyco_hydro_5"/>
</dbReference>
<comment type="subcellular location">
    <subcellularLocation>
        <location evidence="2">Secreted</location>
    </subcellularLocation>
</comment>
<evidence type="ECO:0000256" key="8">
    <source>
        <dbReference type="SAM" id="SignalP"/>
    </source>
</evidence>
<dbReference type="Pfam" id="PF02368">
    <property type="entry name" value="Big_2"/>
    <property type="match status" value="1"/>
</dbReference>
<dbReference type="SUPFAM" id="SSF49265">
    <property type="entry name" value="Fibronectin type III"/>
    <property type="match status" value="1"/>
</dbReference>
<evidence type="ECO:0000256" key="3">
    <source>
        <dbReference type="ARBA" id="ARBA00012706"/>
    </source>
</evidence>
<dbReference type="InterPro" id="IPR008964">
    <property type="entry name" value="Invasin/intimin_cell_adhesion"/>
</dbReference>
<dbReference type="InterPro" id="IPR017853">
    <property type="entry name" value="GH"/>
</dbReference>
<dbReference type="SMART" id="SM00635">
    <property type="entry name" value="BID_2"/>
    <property type="match status" value="1"/>
</dbReference>
<dbReference type="PROSITE" id="PS50853">
    <property type="entry name" value="FN3"/>
    <property type="match status" value="1"/>
</dbReference>
<gene>
    <name evidence="11" type="ORF">ACFFSY_26150</name>
</gene>
<dbReference type="InterPro" id="IPR045053">
    <property type="entry name" value="MAN-like"/>
</dbReference>
<dbReference type="InterPro" id="IPR036116">
    <property type="entry name" value="FN3_sf"/>
</dbReference>
<dbReference type="Pfam" id="PF00395">
    <property type="entry name" value="SLH"/>
    <property type="match status" value="3"/>
</dbReference>
<dbReference type="Proteomes" id="UP001589747">
    <property type="component" value="Unassembled WGS sequence"/>
</dbReference>
<dbReference type="InterPro" id="IPR001119">
    <property type="entry name" value="SLH_dom"/>
</dbReference>
<dbReference type="SUPFAM" id="SSF51445">
    <property type="entry name" value="(Trans)glycosidases"/>
    <property type="match status" value="1"/>
</dbReference>
<reference evidence="11 12" key="1">
    <citation type="submission" date="2024-09" db="EMBL/GenBank/DDBJ databases">
        <authorList>
            <person name="Sun Q."/>
            <person name="Mori K."/>
        </authorList>
    </citation>
    <scope>NUCLEOTIDE SEQUENCE [LARGE SCALE GENOMIC DNA]</scope>
    <source>
        <strain evidence="11 12">TISTR 2452</strain>
    </source>
</reference>
<dbReference type="PANTHER" id="PTHR31451:SF39">
    <property type="entry name" value="MANNAN ENDO-1,4-BETA-MANNOSIDASE 1"/>
    <property type="match status" value="1"/>
</dbReference>
<dbReference type="EC" id="3.2.1.78" evidence="3"/>
<dbReference type="Gene3D" id="3.20.20.80">
    <property type="entry name" value="Glycosidases"/>
    <property type="match status" value="1"/>
</dbReference>
<evidence type="ECO:0000256" key="5">
    <source>
        <dbReference type="ARBA" id="ARBA00022729"/>
    </source>
</evidence>
<protein>
    <recommendedName>
        <fullName evidence="3">mannan endo-1,4-beta-mannosidase</fullName>
        <ecNumber evidence="3">3.2.1.78</ecNumber>
    </recommendedName>
</protein>
<feature type="chain" id="PRO_5047262812" description="mannan endo-1,4-beta-mannosidase" evidence="8">
    <location>
        <begin position="31"/>
        <end position="2065"/>
    </location>
</feature>
<evidence type="ECO:0000259" key="9">
    <source>
        <dbReference type="PROSITE" id="PS50853"/>
    </source>
</evidence>
<feature type="domain" description="SLH" evidence="10">
    <location>
        <begin position="1942"/>
        <end position="2005"/>
    </location>
</feature>
<evidence type="ECO:0000259" key="10">
    <source>
        <dbReference type="PROSITE" id="PS51272"/>
    </source>
</evidence>
<dbReference type="SUPFAM" id="SSF49373">
    <property type="entry name" value="Invasin/intimin cell-adhesion fragments"/>
    <property type="match status" value="1"/>
</dbReference>
<keyword evidence="4" id="KW-0964">Secreted</keyword>
<accession>A0ABV5KW38</accession>
<evidence type="ECO:0000256" key="7">
    <source>
        <dbReference type="ARBA" id="ARBA00023295"/>
    </source>
</evidence>
<dbReference type="InterPro" id="IPR003343">
    <property type="entry name" value="Big_2"/>
</dbReference>
<evidence type="ECO:0000256" key="2">
    <source>
        <dbReference type="ARBA" id="ARBA00004613"/>
    </source>
</evidence>
<dbReference type="Gene3D" id="2.60.120.260">
    <property type="entry name" value="Galactose-binding domain-like"/>
    <property type="match status" value="2"/>
</dbReference>
<dbReference type="InterPro" id="IPR003961">
    <property type="entry name" value="FN3_dom"/>
</dbReference>
<comment type="caution">
    <text evidence="11">The sequence shown here is derived from an EMBL/GenBank/DDBJ whole genome shotgun (WGS) entry which is preliminary data.</text>
</comment>
<dbReference type="Gene3D" id="2.60.40.10">
    <property type="entry name" value="Immunoglobulins"/>
    <property type="match status" value="1"/>
</dbReference>
<feature type="signal peptide" evidence="8">
    <location>
        <begin position="1"/>
        <end position="30"/>
    </location>
</feature>